<evidence type="ECO:0000313" key="9">
    <source>
        <dbReference type="Ensembl" id="ENSFCTP00005014322.1"/>
    </source>
</evidence>
<dbReference type="InterPro" id="IPR036910">
    <property type="entry name" value="HMG_box_dom_sf"/>
</dbReference>
<evidence type="ECO:0000256" key="5">
    <source>
        <dbReference type="ARBA" id="ARBA00023125"/>
    </source>
</evidence>
<keyword evidence="4" id="KW-0677">Repeat</keyword>
<accession>A0ABI7WVN6</accession>
<dbReference type="Pfam" id="PF09011">
    <property type="entry name" value="HMG_box_2"/>
    <property type="match status" value="1"/>
</dbReference>
<comment type="similarity">
    <text evidence="2">Belongs to the HMGB family.</text>
</comment>
<dbReference type="Gene3D" id="1.10.30.10">
    <property type="entry name" value="High mobility group box domain"/>
    <property type="match status" value="1"/>
</dbReference>
<keyword evidence="3" id="KW-0158">Chromosome</keyword>
<evidence type="ECO:0000256" key="4">
    <source>
        <dbReference type="ARBA" id="ARBA00022737"/>
    </source>
</evidence>
<keyword evidence="5" id="KW-0238">DNA-binding</keyword>
<reference evidence="9" key="2">
    <citation type="submission" date="2025-08" db="UniProtKB">
        <authorList>
            <consortium name="Ensembl"/>
        </authorList>
    </citation>
    <scope>IDENTIFICATION</scope>
    <source>
        <strain evidence="9">breed Abyssinian</strain>
    </source>
</reference>
<evidence type="ECO:0000256" key="7">
    <source>
        <dbReference type="SAM" id="MobiDB-lite"/>
    </source>
</evidence>
<sequence>MHALVMANGTPNCSLVQGRPTELQAASGARPQSHCRTRSSTETVPGLSLRKMILCGAKESLKKPAGKMSSCAFLVQTCWEGHRRKSPERWKTMSAKDKGQLEDMAKPDRAHHERQMKTHLPPKGGTKARRSRTPMHPGGLLQPFSHFVLSVAPKWKENIPVYAVLTLRRNGETWKNLAKCGLRKG</sequence>
<evidence type="ECO:0000256" key="1">
    <source>
        <dbReference type="ARBA" id="ARBA00004286"/>
    </source>
</evidence>
<dbReference type="Proteomes" id="UP000823872">
    <property type="component" value="Chromosome F1"/>
</dbReference>
<reference evidence="9" key="3">
    <citation type="submission" date="2025-09" db="UniProtKB">
        <authorList>
            <consortium name="Ensembl"/>
        </authorList>
    </citation>
    <scope>IDENTIFICATION</scope>
    <source>
        <strain evidence="9">breed Abyssinian</strain>
    </source>
</reference>
<evidence type="ECO:0000313" key="10">
    <source>
        <dbReference type="Proteomes" id="UP000823872"/>
    </source>
</evidence>
<feature type="region of interest" description="Disordered" evidence="7">
    <location>
        <begin position="89"/>
        <end position="139"/>
    </location>
</feature>
<dbReference type="GeneTree" id="ENSGT01140000286559"/>
<dbReference type="CDD" id="cd21978">
    <property type="entry name" value="HMG-box_HMGB_rpt1"/>
    <property type="match status" value="1"/>
</dbReference>
<name>A0ABI7WVN6_FELCA</name>
<keyword evidence="10" id="KW-1185">Reference proteome</keyword>
<dbReference type="PANTHER" id="PTHR48112:SF12">
    <property type="entry name" value="HIGH MOBILITY GROUP PROTEIN B1-LIKE 1-RELATED"/>
    <property type="match status" value="1"/>
</dbReference>
<proteinExistence type="inferred from homology"/>
<feature type="compositionally biased region" description="Basic and acidic residues" evidence="7">
    <location>
        <begin position="89"/>
        <end position="116"/>
    </location>
</feature>
<dbReference type="InterPro" id="IPR009071">
    <property type="entry name" value="HMG_box_dom"/>
</dbReference>
<evidence type="ECO:0000256" key="6">
    <source>
        <dbReference type="ARBA" id="ARBA00023242"/>
    </source>
</evidence>
<keyword evidence="6" id="KW-0539">Nucleus</keyword>
<comment type="subcellular location">
    <subcellularLocation>
        <location evidence="1">Chromosome</location>
    </subcellularLocation>
</comment>
<reference evidence="9 10" key="1">
    <citation type="submission" date="2021-02" db="EMBL/GenBank/DDBJ databases">
        <title>Safari Cat Assemblies.</title>
        <authorList>
            <person name="Bredemeyer K.R."/>
            <person name="Murphy W.J."/>
        </authorList>
    </citation>
    <scope>NUCLEOTIDE SEQUENCE [LARGE SCALE GENOMIC DNA]</scope>
</reference>
<dbReference type="InterPro" id="IPR050342">
    <property type="entry name" value="HMGB"/>
</dbReference>
<dbReference type="SUPFAM" id="SSF47095">
    <property type="entry name" value="HMG-box"/>
    <property type="match status" value="1"/>
</dbReference>
<evidence type="ECO:0000259" key="8">
    <source>
        <dbReference type="Pfam" id="PF09011"/>
    </source>
</evidence>
<feature type="domain" description="HMG box" evidence="8">
    <location>
        <begin position="62"/>
        <end position="119"/>
    </location>
</feature>
<evidence type="ECO:0000256" key="3">
    <source>
        <dbReference type="ARBA" id="ARBA00022454"/>
    </source>
</evidence>
<dbReference type="PANTHER" id="PTHR48112">
    <property type="entry name" value="HIGH MOBILITY GROUP PROTEIN DSP1"/>
    <property type="match status" value="1"/>
</dbReference>
<organism evidence="9 10">
    <name type="scientific">Felis catus</name>
    <name type="common">Cat</name>
    <name type="synonym">Felis silvestris catus</name>
    <dbReference type="NCBI Taxonomy" id="9685"/>
    <lineage>
        <taxon>Eukaryota</taxon>
        <taxon>Metazoa</taxon>
        <taxon>Chordata</taxon>
        <taxon>Craniata</taxon>
        <taxon>Vertebrata</taxon>
        <taxon>Euteleostomi</taxon>
        <taxon>Mammalia</taxon>
        <taxon>Eutheria</taxon>
        <taxon>Laurasiatheria</taxon>
        <taxon>Carnivora</taxon>
        <taxon>Feliformia</taxon>
        <taxon>Felidae</taxon>
        <taxon>Felinae</taxon>
        <taxon>Felis</taxon>
    </lineage>
</organism>
<protein>
    <recommendedName>
        <fullName evidence="8">HMG box domain-containing protein</fullName>
    </recommendedName>
</protein>
<dbReference type="Ensembl" id="ENSFCTT00005021889.1">
    <property type="protein sequence ID" value="ENSFCTP00005014322.1"/>
    <property type="gene ID" value="ENSFCTG00005007876.1"/>
</dbReference>
<evidence type="ECO:0000256" key="2">
    <source>
        <dbReference type="ARBA" id="ARBA00008774"/>
    </source>
</evidence>